<name>A0A8S3UXI9_MYTED</name>
<accession>A0A8S3UXI9</accession>
<evidence type="ECO:0000313" key="2">
    <source>
        <dbReference type="EMBL" id="CAG2249890.1"/>
    </source>
</evidence>
<feature type="region of interest" description="Disordered" evidence="1">
    <location>
        <begin position="275"/>
        <end position="296"/>
    </location>
</feature>
<protein>
    <recommendedName>
        <fullName evidence="4">Tripartite motif-containing protein 2</fullName>
    </recommendedName>
</protein>
<dbReference type="Proteomes" id="UP000683360">
    <property type="component" value="Unassembled WGS sequence"/>
</dbReference>
<feature type="region of interest" description="Disordered" evidence="1">
    <location>
        <begin position="318"/>
        <end position="344"/>
    </location>
</feature>
<dbReference type="AlphaFoldDB" id="A0A8S3UXI9"/>
<dbReference type="OrthoDB" id="6112405at2759"/>
<dbReference type="SUPFAM" id="SSF101898">
    <property type="entry name" value="NHL repeat"/>
    <property type="match status" value="1"/>
</dbReference>
<proteinExistence type="predicted"/>
<sequence length="428" mass="47797">MSVRLSYFVEEETYSEQHYIESRTRELENAITSCKARIRAANQIVECGSDVEIVQATGKLNARMQRIINPSVTFIKPNRLEIDYIPSVVVDEDLEGLFGMLNSRVQSPDYIRTEEVISFRLSDGDDVVNCICPTSNGEAWVTIGWTSEIRLINRTGVTIKSCFISSDIDFIARDKNELLYVSCRAEKCIRKINQEMEIVESIVFDGFPRGLAITTTGSLLVCLPKSKTYFEYSPAHVNIVRQINPDTSDAINYGESGDLFSGKINSIYYGQKSTDDLGRESAQNTSRSQLRVSRNNGNEEVISARGSDGDFEEPIISARSGRSSKGTPIARAIPEPESEMSPFDPRGIACDRFGHVLVADYNSNSVHLLDHSGRFLRLLLTDADGMFGPTSIAIDEDGFLWIGGGNATVRVYRYIKADETKKEPMQRK</sequence>
<evidence type="ECO:0000313" key="3">
    <source>
        <dbReference type="Proteomes" id="UP000683360"/>
    </source>
</evidence>
<comment type="caution">
    <text evidence="2">The sequence shown here is derived from an EMBL/GenBank/DDBJ whole genome shotgun (WGS) entry which is preliminary data.</text>
</comment>
<gene>
    <name evidence="2" type="ORF">MEDL_61626</name>
</gene>
<organism evidence="2 3">
    <name type="scientific">Mytilus edulis</name>
    <name type="common">Blue mussel</name>
    <dbReference type="NCBI Taxonomy" id="6550"/>
    <lineage>
        <taxon>Eukaryota</taxon>
        <taxon>Metazoa</taxon>
        <taxon>Spiralia</taxon>
        <taxon>Lophotrochozoa</taxon>
        <taxon>Mollusca</taxon>
        <taxon>Bivalvia</taxon>
        <taxon>Autobranchia</taxon>
        <taxon>Pteriomorphia</taxon>
        <taxon>Mytilida</taxon>
        <taxon>Mytiloidea</taxon>
        <taxon>Mytilidae</taxon>
        <taxon>Mytilinae</taxon>
        <taxon>Mytilus</taxon>
    </lineage>
</organism>
<evidence type="ECO:0008006" key="4">
    <source>
        <dbReference type="Google" id="ProtNLM"/>
    </source>
</evidence>
<feature type="compositionally biased region" description="Polar residues" evidence="1">
    <location>
        <begin position="281"/>
        <end position="296"/>
    </location>
</feature>
<evidence type="ECO:0000256" key="1">
    <source>
        <dbReference type="SAM" id="MobiDB-lite"/>
    </source>
</evidence>
<reference evidence="2" key="1">
    <citation type="submission" date="2021-03" db="EMBL/GenBank/DDBJ databases">
        <authorList>
            <person name="Bekaert M."/>
        </authorList>
    </citation>
    <scope>NUCLEOTIDE SEQUENCE</scope>
</reference>
<keyword evidence="3" id="KW-1185">Reference proteome</keyword>
<dbReference type="InterPro" id="IPR011042">
    <property type="entry name" value="6-blade_b-propeller_TolB-like"/>
</dbReference>
<dbReference type="Gene3D" id="2.120.10.30">
    <property type="entry name" value="TolB, C-terminal domain"/>
    <property type="match status" value="2"/>
</dbReference>
<dbReference type="EMBL" id="CAJPWZ010003016">
    <property type="protein sequence ID" value="CAG2249890.1"/>
    <property type="molecule type" value="Genomic_DNA"/>
</dbReference>